<dbReference type="PANTHER" id="PTHR23030">
    <property type="entry name" value="PCD6 INTERACTING PROTEIN-RELATED"/>
    <property type="match status" value="1"/>
</dbReference>
<name>A0A0M3HJB0_ASCLU</name>
<dbReference type="PANTHER" id="PTHR23030:SF30">
    <property type="entry name" value="TYROSINE-PROTEIN PHOSPHATASE NON-RECEPTOR TYPE 23"/>
    <property type="match status" value="1"/>
</dbReference>
<dbReference type="GO" id="GO:0045022">
    <property type="term" value="P:early endosome to late endosome transport"/>
    <property type="evidence" value="ECO:0007669"/>
    <property type="project" value="TreeGrafter"/>
</dbReference>
<dbReference type="Gene3D" id="1.20.120.560">
    <property type="entry name" value="alix/aip1 in complex with the ypdl late domain"/>
    <property type="match status" value="1"/>
</dbReference>
<keyword evidence="1" id="KW-1185">Reference proteome</keyword>
<evidence type="ECO:0000313" key="2">
    <source>
        <dbReference type="WBParaSite" id="ALUE_0000160501-mRNA-1"/>
    </source>
</evidence>
<proteinExistence type="predicted"/>
<dbReference type="GO" id="GO:0043328">
    <property type="term" value="P:protein transport to vacuole involved in ubiquitin-dependent protein catabolic process via the multivesicular body sorting pathway"/>
    <property type="evidence" value="ECO:0007669"/>
    <property type="project" value="TreeGrafter"/>
</dbReference>
<accession>A0A0M3HJB0</accession>
<organism evidence="1 2">
    <name type="scientific">Ascaris lumbricoides</name>
    <name type="common">Giant roundworm</name>
    <dbReference type="NCBI Taxonomy" id="6252"/>
    <lineage>
        <taxon>Eukaryota</taxon>
        <taxon>Metazoa</taxon>
        <taxon>Ecdysozoa</taxon>
        <taxon>Nematoda</taxon>
        <taxon>Chromadorea</taxon>
        <taxon>Rhabditida</taxon>
        <taxon>Spirurina</taxon>
        <taxon>Ascaridomorpha</taxon>
        <taxon>Ascaridoidea</taxon>
        <taxon>Ascarididae</taxon>
        <taxon>Ascaris</taxon>
    </lineage>
</organism>
<dbReference type="Proteomes" id="UP000036681">
    <property type="component" value="Unplaced"/>
</dbReference>
<reference evidence="2" key="1">
    <citation type="submission" date="2017-02" db="UniProtKB">
        <authorList>
            <consortium name="WormBaseParasite"/>
        </authorList>
    </citation>
    <scope>IDENTIFICATION</scope>
</reference>
<sequence>MSLTLKGVAMVKPIGFEPTDRSVAGDDLFAALLPMNVLKSVSMYSEEKAKFKRAILERVEAKDKELELVICCIDDCFGFTDVVSTQMAHEEERRGK</sequence>
<dbReference type="AlphaFoldDB" id="A0A0M3HJB0"/>
<protein>
    <submittedName>
        <fullName evidence="2">4-oxalocrotonate tautomerase</fullName>
    </submittedName>
</protein>
<dbReference type="GO" id="GO:0032456">
    <property type="term" value="P:endocytic recycling"/>
    <property type="evidence" value="ECO:0007669"/>
    <property type="project" value="TreeGrafter"/>
</dbReference>
<dbReference type="GO" id="GO:0005768">
    <property type="term" value="C:endosome"/>
    <property type="evidence" value="ECO:0007669"/>
    <property type="project" value="TreeGrafter"/>
</dbReference>
<dbReference type="WBParaSite" id="ALUE_0000160501-mRNA-1">
    <property type="protein sequence ID" value="ALUE_0000160501-mRNA-1"/>
    <property type="gene ID" value="ALUE_0000160501"/>
</dbReference>
<evidence type="ECO:0000313" key="1">
    <source>
        <dbReference type="Proteomes" id="UP000036681"/>
    </source>
</evidence>